<dbReference type="PANTHER" id="PTHR21206">
    <property type="entry name" value="SLD5 PROTEIN"/>
    <property type="match status" value="1"/>
</dbReference>
<dbReference type="EMBL" id="JACEGQ020000010">
    <property type="protein sequence ID" value="KAH8496436.1"/>
    <property type="molecule type" value="Genomic_DNA"/>
</dbReference>
<dbReference type="PANTHER" id="PTHR21206:SF0">
    <property type="entry name" value="DNA REPLICATION COMPLEX GINS PROTEIN SLD5"/>
    <property type="match status" value="1"/>
</dbReference>
<dbReference type="GO" id="GO:0006261">
    <property type="term" value="P:DNA-templated DNA replication"/>
    <property type="evidence" value="ECO:0007669"/>
    <property type="project" value="InterPro"/>
</dbReference>
<organism evidence="1 2">
    <name type="scientific">Populus deltoides</name>
    <name type="common">Eastern poplar</name>
    <name type="synonym">Eastern cottonwood</name>
    <dbReference type="NCBI Taxonomy" id="3696"/>
    <lineage>
        <taxon>Eukaryota</taxon>
        <taxon>Viridiplantae</taxon>
        <taxon>Streptophyta</taxon>
        <taxon>Embryophyta</taxon>
        <taxon>Tracheophyta</taxon>
        <taxon>Spermatophyta</taxon>
        <taxon>Magnoliopsida</taxon>
        <taxon>eudicotyledons</taxon>
        <taxon>Gunneridae</taxon>
        <taxon>Pentapetalae</taxon>
        <taxon>rosids</taxon>
        <taxon>fabids</taxon>
        <taxon>Malpighiales</taxon>
        <taxon>Salicaceae</taxon>
        <taxon>Saliceae</taxon>
        <taxon>Populus</taxon>
    </lineage>
</organism>
<protein>
    <submittedName>
        <fullName evidence="1">Uncharacterized protein</fullName>
    </submittedName>
</protein>
<dbReference type="GO" id="GO:0000727">
    <property type="term" value="P:double-strand break repair via break-induced replication"/>
    <property type="evidence" value="ECO:0007669"/>
    <property type="project" value="TreeGrafter"/>
</dbReference>
<dbReference type="GO" id="GO:0000811">
    <property type="term" value="C:GINS complex"/>
    <property type="evidence" value="ECO:0007669"/>
    <property type="project" value="TreeGrafter"/>
</dbReference>
<sequence>MDTEESTSVMDDYETLISSTAVELLQRAWRHEKSAPEILQEYVEVDLLVGFGMQIEKYLFYILRTDGYLNRVSKQEQMFARRCTGDLGRHLDDTVLAKLPDNYQSILKQIYYQ</sequence>
<name>A0A8T2XTI6_POPDE</name>
<evidence type="ECO:0000313" key="1">
    <source>
        <dbReference type="EMBL" id="KAH8496436.1"/>
    </source>
</evidence>
<reference evidence="1" key="1">
    <citation type="journal article" date="2021" name="J. Hered.">
        <title>Genome Assembly of Salicaceae Populus deltoides (Eastern Cottonwood) I-69 Based on Nanopore Sequencing and Hi-C Technologies.</title>
        <authorList>
            <person name="Bai S."/>
            <person name="Wu H."/>
            <person name="Zhang J."/>
            <person name="Pan Z."/>
            <person name="Zhao W."/>
            <person name="Li Z."/>
            <person name="Tong C."/>
        </authorList>
    </citation>
    <scope>NUCLEOTIDE SEQUENCE</scope>
    <source>
        <tissue evidence="1">Leaf</tissue>
    </source>
</reference>
<evidence type="ECO:0000313" key="2">
    <source>
        <dbReference type="Proteomes" id="UP000807159"/>
    </source>
</evidence>
<dbReference type="AlphaFoldDB" id="A0A8T2XTI6"/>
<gene>
    <name evidence="1" type="ORF">H0E87_019267</name>
</gene>
<dbReference type="Gene3D" id="1.20.58.1030">
    <property type="match status" value="1"/>
</dbReference>
<dbReference type="PIRSF" id="PIRSF007764">
    <property type="entry name" value="Sld5"/>
    <property type="match status" value="1"/>
</dbReference>
<accession>A0A8T2XTI6</accession>
<dbReference type="SUPFAM" id="SSF158573">
    <property type="entry name" value="GINS helical bundle-like"/>
    <property type="match status" value="1"/>
</dbReference>
<comment type="caution">
    <text evidence="1">The sequence shown here is derived from an EMBL/GenBank/DDBJ whole genome shotgun (WGS) entry which is preliminary data.</text>
</comment>
<dbReference type="InterPro" id="IPR008591">
    <property type="entry name" value="GINS_Sld5"/>
</dbReference>
<proteinExistence type="predicted"/>
<keyword evidence="2" id="KW-1185">Reference proteome</keyword>
<dbReference type="InterPro" id="IPR036224">
    <property type="entry name" value="GINS_bundle-like_dom_sf"/>
</dbReference>
<dbReference type="Proteomes" id="UP000807159">
    <property type="component" value="Chromosome 10"/>
</dbReference>